<evidence type="ECO:0000313" key="1">
    <source>
        <dbReference type="EMBL" id="GBM61314.1"/>
    </source>
</evidence>
<reference evidence="1 2" key="1">
    <citation type="journal article" date="2019" name="Sci. Rep.">
        <title>Orb-weaving spider Araneus ventricosus genome elucidates the spidroin gene catalogue.</title>
        <authorList>
            <person name="Kono N."/>
            <person name="Nakamura H."/>
            <person name="Ohtoshi R."/>
            <person name="Moran D.A.P."/>
            <person name="Shinohara A."/>
            <person name="Yoshida Y."/>
            <person name="Fujiwara M."/>
            <person name="Mori M."/>
            <person name="Tomita M."/>
            <person name="Arakawa K."/>
        </authorList>
    </citation>
    <scope>NUCLEOTIDE SEQUENCE [LARGE SCALE GENOMIC DNA]</scope>
</reference>
<dbReference type="Proteomes" id="UP000499080">
    <property type="component" value="Unassembled WGS sequence"/>
</dbReference>
<evidence type="ECO:0000313" key="2">
    <source>
        <dbReference type="Proteomes" id="UP000499080"/>
    </source>
</evidence>
<accession>A0A4Y2HA00</accession>
<name>A0A4Y2HA00_ARAVE</name>
<keyword evidence="2" id="KW-1185">Reference proteome</keyword>
<protein>
    <submittedName>
        <fullName evidence="1">Uncharacterized protein</fullName>
    </submittedName>
</protein>
<proteinExistence type="predicted"/>
<sequence length="70" mass="8017">MNVWSPSLQRSVQIPDEDAIGTESADFEIEGIGLDIVTEWYSEENEWSGRRDGFYPRQKCSSHLQVLTVL</sequence>
<gene>
    <name evidence="1" type="ORF">AVEN_9586_1</name>
</gene>
<comment type="caution">
    <text evidence="1">The sequence shown here is derived from an EMBL/GenBank/DDBJ whole genome shotgun (WGS) entry which is preliminary data.</text>
</comment>
<organism evidence="1 2">
    <name type="scientific">Araneus ventricosus</name>
    <name type="common">Orbweaver spider</name>
    <name type="synonym">Epeira ventricosa</name>
    <dbReference type="NCBI Taxonomy" id="182803"/>
    <lineage>
        <taxon>Eukaryota</taxon>
        <taxon>Metazoa</taxon>
        <taxon>Ecdysozoa</taxon>
        <taxon>Arthropoda</taxon>
        <taxon>Chelicerata</taxon>
        <taxon>Arachnida</taxon>
        <taxon>Araneae</taxon>
        <taxon>Araneomorphae</taxon>
        <taxon>Entelegynae</taxon>
        <taxon>Araneoidea</taxon>
        <taxon>Araneidae</taxon>
        <taxon>Araneus</taxon>
    </lineage>
</organism>
<dbReference type="AlphaFoldDB" id="A0A4Y2HA00"/>
<dbReference type="EMBL" id="BGPR01001762">
    <property type="protein sequence ID" value="GBM61314.1"/>
    <property type="molecule type" value="Genomic_DNA"/>
</dbReference>